<name>A0A5M8QAL2_9MICO</name>
<comment type="caution">
    <text evidence="2">The sequence shown here is derived from an EMBL/GenBank/DDBJ whole genome shotgun (WGS) entry which is preliminary data.</text>
</comment>
<keyword evidence="1" id="KW-0472">Membrane</keyword>
<dbReference type="RefSeq" id="WP_146357377.1">
    <property type="nucleotide sequence ID" value="NZ_VOIR01000015.1"/>
</dbReference>
<dbReference type="OrthoDB" id="9785431at2"/>
<dbReference type="PANTHER" id="PTHR36844">
    <property type="entry name" value="PROTEASE PRSW"/>
    <property type="match status" value="1"/>
</dbReference>
<keyword evidence="2" id="KW-0482">Metalloprotease</keyword>
<sequence>MTATAPLSPLARRREGPNVGLIVGIIGIAVLALASFGVIFVLGGAIGNPLLVAVSGVMALVPLGFVIWAVVAIDRWEPEPRVAMWFAGLWGGVAAVLLTLALNEWVLQPLVVPLLRSQEEFEFYATVIQAPVVEELWKAIPVVIMFLFFRRTFDGPVDGVVFAALSAAGFAFTENILYFGTSLAESGDGSFIFFLRGIMSPLTHAIFTAVGIGLALGFAARLRSRWWILVAFPAGWLVSAALHALWNSASWWVPGGTVGFFVYYLVVQVPLCALAAVAVWLLLRQEVRLTRLRLDDYGRAGWFTREEVERLSSGDGRASLMDWAKRRGVRRSMHHYIQTATKLANHRQRALVGRMGSGHAADETALLGDLMHHRRSMAAAAIGQPVQLSHGQAVAAPVGGRVQRFGELDARWPVRR</sequence>
<dbReference type="GO" id="GO:0006508">
    <property type="term" value="P:proteolysis"/>
    <property type="evidence" value="ECO:0007669"/>
    <property type="project" value="UniProtKB-KW"/>
</dbReference>
<proteinExistence type="predicted"/>
<dbReference type="EMBL" id="VOIR01000015">
    <property type="protein sequence ID" value="KAA6432198.1"/>
    <property type="molecule type" value="Genomic_DNA"/>
</dbReference>
<keyword evidence="1" id="KW-0812">Transmembrane</keyword>
<feature type="transmembrane region" description="Helical" evidence="1">
    <location>
        <begin position="191"/>
        <end position="219"/>
    </location>
</feature>
<feature type="transmembrane region" description="Helical" evidence="1">
    <location>
        <begin position="261"/>
        <end position="283"/>
    </location>
</feature>
<evidence type="ECO:0000256" key="1">
    <source>
        <dbReference type="SAM" id="Phobius"/>
    </source>
</evidence>
<organism evidence="2 3">
    <name type="scientific">Agrococcus sediminis</name>
    <dbReference type="NCBI Taxonomy" id="2599924"/>
    <lineage>
        <taxon>Bacteria</taxon>
        <taxon>Bacillati</taxon>
        <taxon>Actinomycetota</taxon>
        <taxon>Actinomycetes</taxon>
        <taxon>Micrococcales</taxon>
        <taxon>Microbacteriaceae</taxon>
        <taxon>Agrococcus</taxon>
    </lineage>
</organism>
<feature type="transmembrane region" description="Helical" evidence="1">
    <location>
        <begin position="21"/>
        <end position="44"/>
    </location>
</feature>
<gene>
    <name evidence="2" type="ORF">FQ330_10525</name>
</gene>
<feature type="transmembrane region" description="Helical" evidence="1">
    <location>
        <begin position="83"/>
        <end position="103"/>
    </location>
</feature>
<feature type="transmembrane region" description="Helical" evidence="1">
    <location>
        <begin position="123"/>
        <end position="148"/>
    </location>
</feature>
<protein>
    <submittedName>
        <fullName evidence="2">PrsW family intramembrane metalloprotease</fullName>
    </submittedName>
</protein>
<dbReference type="InterPro" id="IPR026898">
    <property type="entry name" value="PrsW"/>
</dbReference>
<accession>A0A5M8QAL2</accession>
<evidence type="ECO:0000313" key="2">
    <source>
        <dbReference type="EMBL" id="KAA6432198.1"/>
    </source>
</evidence>
<dbReference type="Proteomes" id="UP000323221">
    <property type="component" value="Unassembled WGS sequence"/>
</dbReference>
<dbReference type="Pfam" id="PF13367">
    <property type="entry name" value="PrsW-protease"/>
    <property type="match status" value="1"/>
</dbReference>
<dbReference type="AlphaFoldDB" id="A0A5M8QAL2"/>
<keyword evidence="1" id="KW-1133">Transmembrane helix</keyword>
<keyword evidence="2" id="KW-0645">Protease</keyword>
<feature type="transmembrane region" description="Helical" evidence="1">
    <location>
        <begin position="50"/>
        <end position="71"/>
    </location>
</feature>
<dbReference type="PANTHER" id="PTHR36844:SF1">
    <property type="entry name" value="PROTEASE PRSW"/>
    <property type="match status" value="1"/>
</dbReference>
<keyword evidence="3" id="KW-1185">Reference proteome</keyword>
<keyword evidence="2" id="KW-0378">Hydrolase</keyword>
<feature type="transmembrane region" description="Helical" evidence="1">
    <location>
        <begin position="160"/>
        <end position="179"/>
    </location>
</feature>
<dbReference type="GO" id="GO:0008237">
    <property type="term" value="F:metallopeptidase activity"/>
    <property type="evidence" value="ECO:0007669"/>
    <property type="project" value="UniProtKB-KW"/>
</dbReference>
<evidence type="ECO:0000313" key="3">
    <source>
        <dbReference type="Proteomes" id="UP000323221"/>
    </source>
</evidence>
<reference evidence="2 3" key="1">
    <citation type="submission" date="2019-08" db="EMBL/GenBank/DDBJ databases">
        <title>Agrococcus lahaulensis sp. nov., isolated from a cold desert of the Indian Himalayas.</title>
        <authorList>
            <person name="Qu J.H."/>
        </authorList>
    </citation>
    <scope>NUCLEOTIDE SEQUENCE [LARGE SCALE GENOMIC DNA]</scope>
    <source>
        <strain evidence="2 3">NS18</strain>
    </source>
</reference>
<feature type="transmembrane region" description="Helical" evidence="1">
    <location>
        <begin position="226"/>
        <end position="246"/>
    </location>
</feature>